<dbReference type="GeneID" id="54287735"/>
<evidence type="ECO:0000313" key="9">
    <source>
        <dbReference type="Proteomes" id="UP000799778"/>
    </source>
</evidence>
<dbReference type="PANTHER" id="PTHR43563">
    <property type="entry name" value="AMINE OXIDASE"/>
    <property type="match status" value="1"/>
</dbReference>
<evidence type="ECO:0000256" key="3">
    <source>
        <dbReference type="ARBA" id="ARBA00023002"/>
    </source>
</evidence>
<dbReference type="EC" id="1.4.3.-" evidence="6"/>
<keyword evidence="6" id="KW-0274">FAD</keyword>
<keyword evidence="3 6" id="KW-0560">Oxidoreductase</keyword>
<feature type="binding site" evidence="5">
    <location>
        <position position="446"/>
    </location>
    <ligand>
        <name>FAD</name>
        <dbReference type="ChEBI" id="CHEBI:57692"/>
    </ligand>
</feature>
<evidence type="ECO:0000259" key="7">
    <source>
        <dbReference type="Pfam" id="PF01593"/>
    </source>
</evidence>
<feature type="binding site" evidence="5">
    <location>
        <position position="252"/>
    </location>
    <ligand>
        <name>FAD</name>
        <dbReference type="ChEBI" id="CHEBI:57692"/>
    </ligand>
</feature>
<keyword evidence="9" id="KW-1185">Reference proteome</keyword>
<comment type="cofactor">
    <cofactor evidence="1 6">
        <name>FAD</name>
        <dbReference type="ChEBI" id="CHEBI:57692"/>
    </cofactor>
</comment>
<dbReference type="EMBL" id="ML978067">
    <property type="protein sequence ID" value="KAF2020039.1"/>
    <property type="molecule type" value="Genomic_DNA"/>
</dbReference>
<dbReference type="Gene3D" id="1.10.405.10">
    <property type="entry name" value="Guanine Nucleotide Dissociation Inhibitor, domain 1"/>
    <property type="match status" value="1"/>
</dbReference>
<name>A0A6A5Y438_9PLEO</name>
<gene>
    <name evidence="8" type="ORF">BU24DRAFT_439913</name>
</gene>
<evidence type="ECO:0000256" key="2">
    <source>
        <dbReference type="ARBA" id="ARBA00005995"/>
    </source>
</evidence>
<dbReference type="Pfam" id="PF01593">
    <property type="entry name" value="Amino_oxidase"/>
    <property type="match status" value="1"/>
</dbReference>
<dbReference type="InterPro" id="IPR001613">
    <property type="entry name" value="Flavin_amine_oxidase"/>
</dbReference>
<dbReference type="InterPro" id="IPR036188">
    <property type="entry name" value="FAD/NAD-bd_sf"/>
</dbReference>
<dbReference type="PANTHER" id="PTHR43563:SF14">
    <property type="entry name" value="AMINE OXIDASE"/>
    <property type="match status" value="1"/>
</dbReference>
<dbReference type="RefSeq" id="XP_033388378.1">
    <property type="nucleotide sequence ID" value="XM_033530338.1"/>
</dbReference>
<feature type="binding site" evidence="5">
    <location>
        <position position="359"/>
    </location>
    <ligand>
        <name>substrate</name>
    </ligand>
</feature>
<dbReference type="Gene3D" id="3.50.50.60">
    <property type="entry name" value="FAD/NAD(P)-binding domain"/>
    <property type="match status" value="1"/>
</dbReference>
<dbReference type="PRINTS" id="PR00757">
    <property type="entry name" value="AMINEOXDASEF"/>
</dbReference>
<comment type="catalytic activity">
    <reaction evidence="4">
        <text>a secondary aliphatic amine + O2 + H2O = a primary amine + an aldehyde + H2O2</text>
        <dbReference type="Rhea" id="RHEA:26414"/>
        <dbReference type="ChEBI" id="CHEBI:15377"/>
        <dbReference type="ChEBI" id="CHEBI:15379"/>
        <dbReference type="ChEBI" id="CHEBI:16240"/>
        <dbReference type="ChEBI" id="CHEBI:17478"/>
        <dbReference type="ChEBI" id="CHEBI:58855"/>
        <dbReference type="ChEBI" id="CHEBI:65296"/>
        <dbReference type="EC" id="1.4.3.4"/>
    </reaction>
</comment>
<dbReference type="OrthoDB" id="7777654at2759"/>
<reference evidence="8" key="1">
    <citation type="journal article" date="2020" name="Stud. Mycol.">
        <title>101 Dothideomycetes genomes: a test case for predicting lifestyles and emergence of pathogens.</title>
        <authorList>
            <person name="Haridas S."/>
            <person name="Albert R."/>
            <person name="Binder M."/>
            <person name="Bloem J."/>
            <person name="Labutti K."/>
            <person name="Salamov A."/>
            <person name="Andreopoulos B."/>
            <person name="Baker S."/>
            <person name="Barry K."/>
            <person name="Bills G."/>
            <person name="Bluhm B."/>
            <person name="Cannon C."/>
            <person name="Castanera R."/>
            <person name="Culley D."/>
            <person name="Daum C."/>
            <person name="Ezra D."/>
            <person name="Gonzalez J."/>
            <person name="Henrissat B."/>
            <person name="Kuo A."/>
            <person name="Liang C."/>
            <person name="Lipzen A."/>
            <person name="Lutzoni F."/>
            <person name="Magnuson J."/>
            <person name="Mondo S."/>
            <person name="Nolan M."/>
            <person name="Ohm R."/>
            <person name="Pangilinan J."/>
            <person name="Park H.-J."/>
            <person name="Ramirez L."/>
            <person name="Alfaro M."/>
            <person name="Sun H."/>
            <person name="Tritt A."/>
            <person name="Yoshinaga Y."/>
            <person name="Zwiers L.-H."/>
            <person name="Turgeon B."/>
            <person name="Goodwin S."/>
            <person name="Spatafora J."/>
            <person name="Crous P."/>
            <person name="Grigoriev I."/>
        </authorList>
    </citation>
    <scope>NUCLEOTIDE SEQUENCE</scope>
    <source>
        <strain evidence="8">CBS 175.79</strain>
    </source>
</reference>
<evidence type="ECO:0000256" key="1">
    <source>
        <dbReference type="ARBA" id="ARBA00001974"/>
    </source>
</evidence>
<dbReference type="Proteomes" id="UP000799778">
    <property type="component" value="Unassembled WGS sequence"/>
</dbReference>
<feature type="binding site" evidence="5">
    <location>
        <begin position="46"/>
        <end position="47"/>
    </location>
    <ligand>
        <name>FAD</name>
        <dbReference type="ChEBI" id="CHEBI:57692"/>
    </ligand>
</feature>
<keyword evidence="6" id="KW-0285">Flavoprotein</keyword>
<feature type="domain" description="Amine oxidase" evidence="7">
    <location>
        <begin position="26"/>
        <end position="470"/>
    </location>
</feature>
<accession>A0A6A5Y438</accession>
<dbReference type="InterPro" id="IPR002937">
    <property type="entry name" value="Amino_oxidase"/>
</dbReference>
<evidence type="ECO:0000256" key="6">
    <source>
        <dbReference type="RuleBase" id="RU362067"/>
    </source>
</evidence>
<organism evidence="8 9">
    <name type="scientific">Aaosphaeria arxii CBS 175.79</name>
    <dbReference type="NCBI Taxonomy" id="1450172"/>
    <lineage>
        <taxon>Eukaryota</taxon>
        <taxon>Fungi</taxon>
        <taxon>Dikarya</taxon>
        <taxon>Ascomycota</taxon>
        <taxon>Pezizomycotina</taxon>
        <taxon>Dothideomycetes</taxon>
        <taxon>Pleosporomycetidae</taxon>
        <taxon>Pleosporales</taxon>
        <taxon>Pleosporales incertae sedis</taxon>
        <taxon>Aaosphaeria</taxon>
    </lineage>
</organism>
<evidence type="ECO:0000256" key="5">
    <source>
        <dbReference type="PIRSR" id="PIRSR601613-1"/>
    </source>
</evidence>
<dbReference type="InterPro" id="IPR050703">
    <property type="entry name" value="Flavin_MAO"/>
</dbReference>
<protein>
    <recommendedName>
        <fullName evidence="6">Amine oxidase</fullName>
        <ecNumber evidence="6">1.4.3.-</ecNumber>
    </recommendedName>
</protein>
<feature type="binding site" evidence="5">
    <location>
        <position position="27"/>
    </location>
    <ligand>
        <name>FAD</name>
        <dbReference type="ChEBI" id="CHEBI:57692"/>
    </ligand>
</feature>
<dbReference type="Gene3D" id="3.90.660.10">
    <property type="match status" value="1"/>
</dbReference>
<dbReference type="SUPFAM" id="SSF54373">
    <property type="entry name" value="FAD-linked reductases, C-terminal domain"/>
    <property type="match status" value="1"/>
</dbReference>
<comment type="similarity">
    <text evidence="2 6">Belongs to the flavin monoamine oxidase family.</text>
</comment>
<evidence type="ECO:0000313" key="8">
    <source>
        <dbReference type="EMBL" id="KAF2020039.1"/>
    </source>
</evidence>
<dbReference type="AlphaFoldDB" id="A0A6A5Y438"/>
<dbReference type="GO" id="GO:0097621">
    <property type="term" value="F:monoamine oxidase activity"/>
    <property type="evidence" value="ECO:0007669"/>
    <property type="project" value="UniProtKB-EC"/>
</dbReference>
<proteinExistence type="inferred from homology"/>
<evidence type="ECO:0000256" key="4">
    <source>
        <dbReference type="ARBA" id="ARBA00048448"/>
    </source>
</evidence>
<sequence>MIPQVYGAATPKPLVEVDVVVVGGGFSGLMSGYNLQQSGLKTVVLEAKEQIGGRSRSFQRKSGPGVIELGATWINNRTQPEVFALTEQFGLETAEQFTDGDTVFQGVDGKLSRMPPGAQSNSEDPIEAVLEGKVLTLIAEAAEEVDIRDFDKFPKKKDVSFADWVALHGLWKFPHVQGVVTGITTSIVGRAPEEVGAHYFLDYVKSGNGLISLLSEGADGAQSLKVKKGTTSIATSLVNAMENGTVLVSTPVKSIKSCDDDTSIVTTKSDQAFKTKKVIIAIPTNMYKDIEFDPPLPKEKGTLVSSTKPGIYAKLILSYSEPWWRNAGLVGKFTSFVGPICFGWDTSDLADSQYSLAFFVSGDIAAEWHELPQQEKEDAIVEHLATLVGEELAENARDVLELNYVEWTKEEYLEGAPTSSMGPGLLRKYGAALREPYSNLHFGGGETAYEWKGYLEGAITAGKRAAQEVIDDLGADKKE</sequence>
<dbReference type="SUPFAM" id="SSF51905">
    <property type="entry name" value="FAD/NAD(P)-binding domain"/>
    <property type="match status" value="1"/>
</dbReference>